<dbReference type="InterPro" id="IPR011990">
    <property type="entry name" value="TPR-like_helical_dom_sf"/>
</dbReference>
<keyword evidence="2" id="KW-1185">Reference proteome</keyword>
<evidence type="ECO:0000313" key="2">
    <source>
        <dbReference type="Proteomes" id="UP000295197"/>
    </source>
</evidence>
<protein>
    <recommendedName>
        <fullName evidence="3">Tetratricopeptide repeat protein</fullName>
    </recommendedName>
</protein>
<name>A0A4R3VUW3_9SPHI</name>
<accession>A0A4R3VUW3</accession>
<comment type="caution">
    <text evidence="1">The sequence shown here is derived from an EMBL/GenBank/DDBJ whole genome shotgun (WGS) entry which is preliminary data.</text>
</comment>
<sequence length="376" mass="43709">MKVVHIYYIWLNLFLKMSIKFILFYILTLLSLSVQAQVQKENTLDPYGYVTKYDTLFNGIGPKVYILPFPRTLAEEMTDTYKEIAHFQDSIDQGLQYFRLFSTFKKTSNYTHIADMVEKNRTAQEYIPLLQQHSSQNILSYALYNEQAAQYVVEQNYQAAAEALHAALSRAQTQKQAEDVAIIQSNLASLYLLQGRYHEAADLEKNYLKYAEGKKDLAAQAASHTRIALIQAYDKDFRAAENTIIRKALPLFNKSKYYSGKIDGWIILAEIYRNQNKHTEAQWFLIQAKDLANEKNYAEKLPMIEYMLGSSKMIQSNYRVAKQELEKAWDLAESSPNKYLQLAIAEQLGRAHVNLNNFVEAENYLQKYWNLRKDLF</sequence>
<dbReference type="SUPFAM" id="SSF48452">
    <property type="entry name" value="TPR-like"/>
    <property type="match status" value="2"/>
</dbReference>
<dbReference type="Gene3D" id="1.25.40.10">
    <property type="entry name" value="Tetratricopeptide repeat domain"/>
    <property type="match status" value="2"/>
</dbReference>
<evidence type="ECO:0000313" key="1">
    <source>
        <dbReference type="EMBL" id="TCV10448.1"/>
    </source>
</evidence>
<dbReference type="AlphaFoldDB" id="A0A4R3VUW3"/>
<proteinExistence type="predicted"/>
<evidence type="ECO:0008006" key="3">
    <source>
        <dbReference type="Google" id="ProtNLM"/>
    </source>
</evidence>
<reference evidence="1 2" key="1">
    <citation type="submission" date="2019-03" db="EMBL/GenBank/DDBJ databases">
        <title>Genomic Encyclopedia of Type Strains, Phase IV (KMG-IV): sequencing the most valuable type-strain genomes for metagenomic binning, comparative biology and taxonomic classification.</title>
        <authorList>
            <person name="Goeker M."/>
        </authorList>
    </citation>
    <scope>NUCLEOTIDE SEQUENCE [LARGE SCALE GENOMIC DNA]</scope>
    <source>
        <strain evidence="1 2">DSM 22362</strain>
    </source>
</reference>
<gene>
    <name evidence="1" type="ORF">EDC17_103321</name>
</gene>
<organism evidence="1 2">
    <name type="scientific">Sphingobacterium alimentarium</name>
    <dbReference type="NCBI Taxonomy" id="797292"/>
    <lineage>
        <taxon>Bacteria</taxon>
        <taxon>Pseudomonadati</taxon>
        <taxon>Bacteroidota</taxon>
        <taxon>Sphingobacteriia</taxon>
        <taxon>Sphingobacteriales</taxon>
        <taxon>Sphingobacteriaceae</taxon>
        <taxon>Sphingobacterium</taxon>
    </lineage>
</organism>
<dbReference type="Proteomes" id="UP000295197">
    <property type="component" value="Unassembled WGS sequence"/>
</dbReference>
<dbReference type="EMBL" id="SMBZ01000033">
    <property type="protein sequence ID" value="TCV10448.1"/>
    <property type="molecule type" value="Genomic_DNA"/>
</dbReference>